<sequence>MSRAAQDRADSSVVRWQSGRLRVVQDDALPPRLEVFDGPDGESPAWYEPALPWATESAVSALVQELVAELAR</sequence>
<gene>
    <name evidence="1" type="ORF">JY651_28640</name>
</gene>
<evidence type="ECO:0000313" key="1">
    <source>
        <dbReference type="EMBL" id="QSQ19301.1"/>
    </source>
</evidence>
<proteinExistence type="predicted"/>
<name>A0ABX7NKF1_9BACT</name>
<dbReference type="EMBL" id="CP071090">
    <property type="protein sequence ID" value="QSQ19301.1"/>
    <property type="molecule type" value="Genomic_DNA"/>
</dbReference>
<accession>A0ABX7NKF1</accession>
<evidence type="ECO:0000313" key="2">
    <source>
        <dbReference type="Proteomes" id="UP000662747"/>
    </source>
</evidence>
<protein>
    <submittedName>
        <fullName evidence="1">Uncharacterized protein</fullName>
    </submittedName>
</protein>
<keyword evidence="2" id="KW-1185">Reference proteome</keyword>
<organism evidence="1 2">
    <name type="scientific">Pyxidicoccus parkwayensis</name>
    <dbReference type="NCBI Taxonomy" id="2813578"/>
    <lineage>
        <taxon>Bacteria</taxon>
        <taxon>Pseudomonadati</taxon>
        <taxon>Myxococcota</taxon>
        <taxon>Myxococcia</taxon>
        <taxon>Myxococcales</taxon>
        <taxon>Cystobacterineae</taxon>
        <taxon>Myxococcaceae</taxon>
        <taxon>Pyxidicoccus</taxon>
    </lineage>
</organism>
<reference evidence="1 2" key="1">
    <citation type="submission" date="2021-02" db="EMBL/GenBank/DDBJ databases">
        <title>De Novo genome assembly of isolated myxobacteria.</title>
        <authorList>
            <person name="Stevens D.C."/>
        </authorList>
    </citation>
    <scope>NUCLEOTIDE SEQUENCE [LARGE SCALE GENOMIC DNA]</scope>
    <source>
        <strain evidence="2">SCPEA02</strain>
    </source>
</reference>
<dbReference type="Proteomes" id="UP000662747">
    <property type="component" value="Chromosome"/>
</dbReference>
<dbReference type="RefSeq" id="WP_206720888.1">
    <property type="nucleotide sequence ID" value="NZ_CP071090.1"/>
</dbReference>